<sequence length="129" mass="13955">MNVFLPLLLPIWFLSFSALLLALTDARLGPAVSSISDTVLLSQQVPISQLSAEMEADSPGMPEVRIVHHQDLNKSILIALIVASTLLAGILMLFSCFWIYRLKNLKNSSGKSQQSLDTAKGLSLGSIFG</sequence>
<comment type="caution">
    <text evidence="3">The sequence shown here is derived from an EMBL/GenBank/DDBJ whole genome shotgun (WGS) entry which is preliminary data.</text>
</comment>
<keyword evidence="1" id="KW-1133">Transmembrane helix</keyword>
<feature type="chain" id="PRO_5043006580" evidence="2">
    <location>
        <begin position="27"/>
        <end position="129"/>
    </location>
</feature>
<accession>A0AAP0X0X2</accession>
<dbReference type="Proteomes" id="UP001415857">
    <property type="component" value="Unassembled WGS sequence"/>
</dbReference>
<evidence type="ECO:0000256" key="2">
    <source>
        <dbReference type="SAM" id="SignalP"/>
    </source>
</evidence>
<name>A0AAP0X0X2_LIQFO</name>
<organism evidence="3 4">
    <name type="scientific">Liquidambar formosana</name>
    <name type="common">Formosan gum</name>
    <dbReference type="NCBI Taxonomy" id="63359"/>
    <lineage>
        <taxon>Eukaryota</taxon>
        <taxon>Viridiplantae</taxon>
        <taxon>Streptophyta</taxon>
        <taxon>Embryophyta</taxon>
        <taxon>Tracheophyta</taxon>
        <taxon>Spermatophyta</taxon>
        <taxon>Magnoliopsida</taxon>
        <taxon>eudicotyledons</taxon>
        <taxon>Gunneridae</taxon>
        <taxon>Pentapetalae</taxon>
        <taxon>Saxifragales</taxon>
        <taxon>Altingiaceae</taxon>
        <taxon>Liquidambar</taxon>
    </lineage>
</organism>
<keyword evidence="4" id="KW-1185">Reference proteome</keyword>
<gene>
    <name evidence="3" type="ORF">L1049_004642</name>
</gene>
<evidence type="ECO:0000256" key="1">
    <source>
        <dbReference type="SAM" id="Phobius"/>
    </source>
</evidence>
<keyword evidence="2" id="KW-0732">Signal</keyword>
<evidence type="ECO:0000313" key="3">
    <source>
        <dbReference type="EMBL" id="KAK9281738.1"/>
    </source>
</evidence>
<proteinExistence type="predicted"/>
<keyword evidence="1" id="KW-0812">Transmembrane</keyword>
<protein>
    <submittedName>
        <fullName evidence="3">Uncharacterized protein</fullName>
    </submittedName>
</protein>
<feature type="signal peptide" evidence="2">
    <location>
        <begin position="1"/>
        <end position="26"/>
    </location>
</feature>
<evidence type="ECO:0000313" key="4">
    <source>
        <dbReference type="Proteomes" id="UP001415857"/>
    </source>
</evidence>
<feature type="transmembrane region" description="Helical" evidence="1">
    <location>
        <begin position="76"/>
        <end position="100"/>
    </location>
</feature>
<dbReference type="EMBL" id="JBBPBK010000007">
    <property type="protein sequence ID" value="KAK9281738.1"/>
    <property type="molecule type" value="Genomic_DNA"/>
</dbReference>
<dbReference type="AlphaFoldDB" id="A0AAP0X0X2"/>
<keyword evidence="1" id="KW-0472">Membrane</keyword>
<reference evidence="3 4" key="1">
    <citation type="journal article" date="2024" name="Plant J.">
        <title>Genome sequences and population genomics reveal climatic adaptation and genomic divergence between two closely related sweetgum species.</title>
        <authorList>
            <person name="Xu W.Q."/>
            <person name="Ren C.Q."/>
            <person name="Zhang X.Y."/>
            <person name="Comes H.P."/>
            <person name="Liu X.H."/>
            <person name="Li Y.G."/>
            <person name="Kettle C.J."/>
            <person name="Jalonen R."/>
            <person name="Gaisberger H."/>
            <person name="Ma Y.Z."/>
            <person name="Qiu Y.X."/>
        </authorList>
    </citation>
    <scope>NUCLEOTIDE SEQUENCE [LARGE SCALE GENOMIC DNA]</scope>
    <source>
        <strain evidence="3">Hangzhou</strain>
    </source>
</reference>